<evidence type="ECO:0000256" key="1">
    <source>
        <dbReference type="SAM" id="MobiDB-lite"/>
    </source>
</evidence>
<dbReference type="Proteomes" id="UP000327439">
    <property type="component" value="Chromosome A08"/>
</dbReference>
<feature type="region of interest" description="Disordered" evidence="1">
    <location>
        <begin position="262"/>
        <end position="282"/>
    </location>
</feature>
<feature type="region of interest" description="Disordered" evidence="1">
    <location>
        <begin position="324"/>
        <end position="392"/>
    </location>
</feature>
<feature type="region of interest" description="Disordered" evidence="1">
    <location>
        <begin position="111"/>
        <end position="133"/>
    </location>
</feature>
<feature type="compositionally biased region" description="Polar residues" evidence="1">
    <location>
        <begin position="353"/>
        <end position="367"/>
    </location>
</feature>
<evidence type="ECO:0000313" key="3">
    <source>
        <dbReference type="Proteomes" id="UP000327439"/>
    </source>
</evidence>
<feature type="region of interest" description="Disordered" evidence="1">
    <location>
        <begin position="55"/>
        <end position="74"/>
    </location>
</feature>
<dbReference type="AlphaFoldDB" id="A0A5J5UJS6"/>
<evidence type="ECO:0000313" key="2">
    <source>
        <dbReference type="EMBL" id="KAB2068106.1"/>
    </source>
</evidence>
<feature type="compositionally biased region" description="Basic residues" evidence="1">
    <location>
        <begin position="370"/>
        <end position="379"/>
    </location>
</feature>
<sequence>MLNSGNNLSRGNAGLSSDMPPLPQCLPLEPISLGSQKYTRSGELSRVLGVPLRNSTSEDHSFGVSHPKPSPPVATEELKNFKESVQDTSRKARDRVKKLRESISKLERYREALSSKKRQRSDISSERTSGVSIAKMGSQIHRNGHDLLTQRLEDRPKSMGLNKRVRTSVADLRADNRTAVNPRQQATIEKDGDVPSAVNGGSARIEEKIRRLPGEGWETKMKRKRSVAAVGNRVAGGDRDIKRVIQPKLSSESKLRSCDIQGFRSKSSPGVGGIRKSDGSFEAAGSDASTVLRNELESTSIPRDRAAMLEQRVVVKANTKATLQDDNQASGPSTMLKGKGSRAPRTGSIMVLDSSSKGSSHAMSQWGGQRPHKNSRTRRANLLSPTSNAEAQISNQGFATPDFGARASIGTGGSVLGSNVDNVTPRIKREPENVSSPFGFSESEESGAGDNKSKEKGIDCSEVTLPASQKAGSFLLPTRKNKMSTIEIGDGVRRQGRTGSSTPSLTKPGVPPMREKLENITTKPIQSARSASEKNRSKTGRPPSKKLKDRKATARVGLVQNNVSSDFTGESDDDRDELFAAATSARNANSLACTGPFWKKMGPMFNSVSSEDTSFLRQQLNLAEGLDESLSQMFGDGYTVLGGVVPKDVSTVVEETAKTHTSTGGFDLKQFDKVTPLCQRVLSALIEEDESEEIYNHIEAKNMSLHYASDDSHCGSCNQMDVESKDRDRMESEVESNADFQCQKNSRLDRLSYDASVASNTFRNSSMSNSLHSSERWLGEDECLHSDMGPVSEICSTDLGQVLPKEINVSAVSSLDGQYQFMSMEDKLALELHSIGIYPEALPDLTEGEEAINQNVVELNENLYQQVIQKKKKKLGKIDKAIRNGREVDRRNIEYAAMDQLVQMANKKRLACRGGNSSKSAVRKVSKQVALSFIKRTLDRCRKFEQTGNSCFSEPALQDIMFSVHPCSNEAKSVEGIGSGTASNTCNETSNHQAEARGSGAVCGTFERYDSPDALLAVHSTEHAVSKYGSTLNKGRKREVLIDDVVGSASSRVTPALDGTAGGLRGNRSERDSRNTSSVSGAGRTSLDGAKGDRRTKAKPKQKSGHGFNGRLSDPLLPPLANSNKMTEREARSLSPTPSNIRPDDFANLQLNDLDPMEELGVSNDIGGPQDLSSWLNFDEDGLQDHDSIGLEIPMDDLSELKFAF</sequence>
<accession>A0A5J5UJS6</accession>
<protein>
    <submittedName>
        <fullName evidence="2">Uncharacterized protein</fullName>
    </submittedName>
</protein>
<feature type="compositionally biased region" description="Polar residues" evidence="1">
    <location>
        <begin position="1"/>
        <end position="10"/>
    </location>
</feature>
<dbReference type="OrthoDB" id="1915143at2759"/>
<dbReference type="PANTHER" id="PTHR31115:SF4">
    <property type="entry name" value="SPECTRIN BETA CHAIN, BRAIN"/>
    <property type="match status" value="1"/>
</dbReference>
<keyword evidence="3" id="KW-1185">Reference proteome</keyword>
<gene>
    <name evidence="2" type="ORF">ES319_A08G008900v1</name>
</gene>
<feature type="region of interest" description="Disordered" evidence="1">
    <location>
        <begin position="421"/>
        <end position="456"/>
    </location>
</feature>
<feature type="region of interest" description="Disordered" evidence="1">
    <location>
        <begin position="1052"/>
        <end position="1144"/>
    </location>
</feature>
<feature type="compositionally biased region" description="Polar residues" evidence="1">
    <location>
        <begin position="519"/>
        <end position="530"/>
    </location>
</feature>
<dbReference type="EMBL" id="CM018209">
    <property type="protein sequence ID" value="KAB2068106.1"/>
    <property type="molecule type" value="Genomic_DNA"/>
</dbReference>
<name>A0A5J5UJS6_GOSBA</name>
<feature type="compositionally biased region" description="Basic residues" evidence="1">
    <location>
        <begin position="537"/>
        <end position="549"/>
    </location>
</feature>
<dbReference type="PANTHER" id="PTHR31115">
    <property type="entry name" value="OS05G0107300 PROTEIN"/>
    <property type="match status" value="1"/>
</dbReference>
<proteinExistence type="predicted"/>
<reference evidence="3" key="1">
    <citation type="journal article" date="2020" name="Nat. Genet.">
        <title>Genomic diversifications of five Gossypium allopolyploid species and their impact on cotton improvement.</title>
        <authorList>
            <person name="Chen Z.J."/>
            <person name="Sreedasyam A."/>
            <person name="Ando A."/>
            <person name="Song Q."/>
            <person name="De Santiago L.M."/>
            <person name="Hulse-Kemp A.M."/>
            <person name="Ding M."/>
            <person name="Ye W."/>
            <person name="Kirkbride R.C."/>
            <person name="Jenkins J."/>
            <person name="Plott C."/>
            <person name="Lovell J."/>
            <person name="Lin Y.M."/>
            <person name="Vaughn R."/>
            <person name="Liu B."/>
            <person name="Simpson S."/>
            <person name="Scheffler B.E."/>
            <person name="Wen L."/>
            <person name="Saski C.A."/>
            <person name="Grover C.E."/>
            <person name="Hu G."/>
            <person name="Conover J.L."/>
            <person name="Carlson J.W."/>
            <person name="Shu S."/>
            <person name="Boston L.B."/>
            <person name="Williams M."/>
            <person name="Peterson D.G."/>
            <person name="McGee K."/>
            <person name="Jones D.C."/>
            <person name="Wendel J.F."/>
            <person name="Stelly D.M."/>
            <person name="Grimwood J."/>
            <person name="Schmutz J."/>
        </authorList>
    </citation>
    <scope>NUCLEOTIDE SEQUENCE [LARGE SCALE GENOMIC DNA]</scope>
    <source>
        <strain evidence="3">cv. 3-79</strain>
    </source>
</reference>
<feature type="region of interest" description="Disordered" evidence="1">
    <location>
        <begin position="1"/>
        <end position="21"/>
    </location>
</feature>
<feature type="compositionally biased region" description="Basic and acidic residues" evidence="1">
    <location>
        <begin position="111"/>
        <end position="125"/>
    </location>
</feature>
<organism evidence="2 3">
    <name type="scientific">Gossypium barbadense</name>
    <name type="common">Sea Island cotton</name>
    <name type="synonym">Hibiscus barbadensis</name>
    <dbReference type="NCBI Taxonomy" id="3634"/>
    <lineage>
        <taxon>Eukaryota</taxon>
        <taxon>Viridiplantae</taxon>
        <taxon>Streptophyta</taxon>
        <taxon>Embryophyta</taxon>
        <taxon>Tracheophyta</taxon>
        <taxon>Spermatophyta</taxon>
        <taxon>Magnoliopsida</taxon>
        <taxon>eudicotyledons</taxon>
        <taxon>Gunneridae</taxon>
        <taxon>Pentapetalae</taxon>
        <taxon>rosids</taxon>
        <taxon>malvids</taxon>
        <taxon>Malvales</taxon>
        <taxon>Malvaceae</taxon>
        <taxon>Malvoideae</taxon>
        <taxon>Gossypium</taxon>
    </lineage>
</organism>
<feature type="compositionally biased region" description="Polar residues" evidence="1">
    <location>
        <begin position="324"/>
        <end position="333"/>
    </location>
</feature>
<feature type="compositionally biased region" description="Polar residues" evidence="1">
    <location>
        <begin position="383"/>
        <end position="392"/>
    </location>
</feature>
<feature type="region of interest" description="Disordered" evidence="1">
    <location>
        <begin position="485"/>
        <end position="554"/>
    </location>
</feature>